<reference evidence="1" key="1">
    <citation type="journal article" date="2023" name="Science">
        <title>Genome structures resolve the early diversification of teleost fishes.</title>
        <authorList>
            <person name="Parey E."/>
            <person name="Louis A."/>
            <person name="Montfort J."/>
            <person name="Bouchez O."/>
            <person name="Roques C."/>
            <person name="Iampietro C."/>
            <person name="Lluch J."/>
            <person name="Castinel A."/>
            <person name="Donnadieu C."/>
            <person name="Desvignes T."/>
            <person name="Floi Bucao C."/>
            <person name="Jouanno E."/>
            <person name="Wen M."/>
            <person name="Mejri S."/>
            <person name="Dirks R."/>
            <person name="Jansen H."/>
            <person name="Henkel C."/>
            <person name="Chen W.J."/>
            <person name="Zahm M."/>
            <person name="Cabau C."/>
            <person name="Klopp C."/>
            <person name="Thompson A.W."/>
            <person name="Robinson-Rechavi M."/>
            <person name="Braasch I."/>
            <person name="Lecointre G."/>
            <person name="Bobe J."/>
            <person name="Postlethwait J.H."/>
            <person name="Berthelot C."/>
            <person name="Roest Crollius H."/>
            <person name="Guiguen Y."/>
        </authorList>
    </citation>
    <scope>NUCLEOTIDE SEQUENCE</scope>
    <source>
        <strain evidence="1">NC1722</strain>
    </source>
</reference>
<sequence length="209" mass="23057">MPQRAEERWIVGSHMPAAEGLSGPAVSDKSTLPRNLQRHNDSLRKTPVRKECVYLKNMGTLAWPRSLSGLPKNPPSEIPLATVRGPSPFHRSLEDKRCEAIRPHRSVHFVAYGGTLITKLLGSPFQSCHDSGRHALGKCYKQRWLFCAAAGSWESRVQAHRWYPKGISCRLCLVSDYLEGTVGVQWAGITGTMGVVPVAYWSGGGAPLR</sequence>
<gene>
    <name evidence="1" type="ORF">AAFF_G00352380</name>
</gene>
<evidence type="ECO:0000313" key="2">
    <source>
        <dbReference type="Proteomes" id="UP001221898"/>
    </source>
</evidence>
<evidence type="ECO:0000313" key="1">
    <source>
        <dbReference type="EMBL" id="KAJ8403466.1"/>
    </source>
</evidence>
<organism evidence="1 2">
    <name type="scientific">Aldrovandia affinis</name>
    <dbReference type="NCBI Taxonomy" id="143900"/>
    <lineage>
        <taxon>Eukaryota</taxon>
        <taxon>Metazoa</taxon>
        <taxon>Chordata</taxon>
        <taxon>Craniata</taxon>
        <taxon>Vertebrata</taxon>
        <taxon>Euteleostomi</taxon>
        <taxon>Actinopterygii</taxon>
        <taxon>Neopterygii</taxon>
        <taxon>Teleostei</taxon>
        <taxon>Notacanthiformes</taxon>
        <taxon>Halosauridae</taxon>
        <taxon>Aldrovandia</taxon>
    </lineage>
</organism>
<proteinExistence type="predicted"/>
<dbReference type="EMBL" id="JAINUG010000058">
    <property type="protein sequence ID" value="KAJ8403466.1"/>
    <property type="molecule type" value="Genomic_DNA"/>
</dbReference>
<dbReference type="Proteomes" id="UP001221898">
    <property type="component" value="Unassembled WGS sequence"/>
</dbReference>
<accession>A0AAD7WND8</accession>
<dbReference type="AlphaFoldDB" id="A0AAD7WND8"/>
<protein>
    <submittedName>
        <fullName evidence="1">Uncharacterized protein</fullName>
    </submittedName>
</protein>
<comment type="caution">
    <text evidence="1">The sequence shown here is derived from an EMBL/GenBank/DDBJ whole genome shotgun (WGS) entry which is preliminary data.</text>
</comment>
<keyword evidence="2" id="KW-1185">Reference proteome</keyword>
<name>A0AAD7WND8_9TELE</name>